<proteinExistence type="predicted"/>
<comment type="caution">
    <text evidence="1">The sequence shown here is derived from an EMBL/GenBank/DDBJ whole genome shotgun (WGS) entry which is preliminary data.</text>
</comment>
<evidence type="ECO:0000313" key="2">
    <source>
        <dbReference type="Proteomes" id="UP000635828"/>
    </source>
</evidence>
<dbReference type="EMBL" id="JACOOS010000005">
    <property type="protein sequence ID" value="MBC5677151.1"/>
    <property type="molecule type" value="Genomic_DNA"/>
</dbReference>
<keyword evidence="2" id="KW-1185">Reference proteome</keyword>
<dbReference type="Proteomes" id="UP000635828">
    <property type="component" value="Unassembled WGS sequence"/>
</dbReference>
<dbReference type="RefSeq" id="WP_024727325.1">
    <property type="nucleotide sequence ID" value="NZ_JACOOS010000005.1"/>
</dbReference>
<evidence type="ECO:0000313" key="1">
    <source>
        <dbReference type="EMBL" id="MBC5677151.1"/>
    </source>
</evidence>
<name>A0ABR7FRQ6_9FIRM</name>
<gene>
    <name evidence="1" type="ORF">H8S22_05895</name>
</gene>
<accession>A0ABR7FRQ6</accession>
<reference evidence="1 2" key="1">
    <citation type="submission" date="2020-08" db="EMBL/GenBank/DDBJ databases">
        <title>Genome public.</title>
        <authorList>
            <person name="Liu C."/>
            <person name="Sun Q."/>
        </authorList>
    </citation>
    <scope>NUCLEOTIDE SEQUENCE [LARGE SCALE GENOMIC DNA]</scope>
    <source>
        <strain evidence="1 2">NSJ-7</strain>
    </source>
</reference>
<organism evidence="1 2">
    <name type="scientific">Anaerostipes hominis</name>
    <name type="common">ex Liu et al. 2021</name>
    <dbReference type="NCBI Taxonomy" id="2763018"/>
    <lineage>
        <taxon>Bacteria</taxon>
        <taxon>Bacillati</taxon>
        <taxon>Bacillota</taxon>
        <taxon>Clostridia</taxon>
        <taxon>Lachnospirales</taxon>
        <taxon>Lachnospiraceae</taxon>
        <taxon>Anaerostipes</taxon>
    </lineage>
</organism>
<protein>
    <submittedName>
        <fullName evidence="1">Uncharacterized protein</fullName>
    </submittedName>
</protein>
<sequence>MENKTENQSYKYYYQELATADFLPREELKAADLFLTRGGRGYQFTRVGFYDLPKTSFMKLIIFLKKKGIITSQFIRYCNITGTKRLSISKEDYLTLKIALATGPKTSQNRLLIEHRLIDCNETDCPWSDGCLHKEEYKNETLEGFLGEFQEVYEILR</sequence>